<dbReference type="SMART" id="SM00033">
    <property type="entry name" value="CH"/>
    <property type="match status" value="1"/>
</dbReference>
<evidence type="ECO:0008006" key="7">
    <source>
        <dbReference type="Google" id="ProtNLM"/>
    </source>
</evidence>
<dbReference type="PROSITE" id="PS50096">
    <property type="entry name" value="IQ"/>
    <property type="match status" value="8"/>
</dbReference>
<dbReference type="SUPFAM" id="SSF48350">
    <property type="entry name" value="GTPase activation domain, GAP"/>
    <property type="match status" value="1"/>
</dbReference>
<feature type="compositionally biased region" description="Low complexity" evidence="2">
    <location>
        <begin position="120"/>
        <end position="145"/>
    </location>
</feature>
<feature type="coiled-coil region" evidence="1">
    <location>
        <begin position="929"/>
        <end position="963"/>
    </location>
</feature>
<dbReference type="InterPro" id="IPR001715">
    <property type="entry name" value="CH_dom"/>
</dbReference>
<dbReference type="Pfam" id="PF00616">
    <property type="entry name" value="RasGAP"/>
    <property type="match status" value="1"/>
</dbReference>
<dbReference type="SUPFAM" id="SSF47576">
    <property type="entry name" value="Calponin-homology domain, CH-domain"/>
    <property type="match status" value="1"/>
</dbReference>
<keyword evidence="1" id="KW-0175">Coiled coil</keyword>
<feature type="region of interest" description="Disordered" evidence="2">
    <location>
        <begin position="978"/>
        <end position="1003"/>
    </location>
</feature>
<dbReference type="GO" id="GO:0110085">
    <property type="term" value="C:mitotic actomyosin contractile ring"/>
    <property type="evidence" value="ECO:0007669"/>
    <property type="project" value="TreeGrafter"/>
</dbReference>
<dbReference type="GO" id="GO:0051015">
    <property type="term" value="F:actin filament binding"/>
    <property type="evidence" value="ECO:0007669"/>
    <property type="project" value="TreeGrafter"/>
</dbReference>
<feature type="region of interest" description="Disordered" evidence="2">
    <location>
        <begin position="37"/>
        <end position="244"/>
    </location>
</feature>
<dbReference type="Gene3D" id="1.10.506.10">
    <property type="entry name" value="GTPase Activation - p120gap, domain 1"/>
    <property type="match status" value="1"/>
</dbReference>
<dbReference type="PROSITE" id="PS50018">
    <property type="entry name" value="RAS_GTPASE_ACTIV_2"/>
    <property type="match status" value="1"/>
</dbReference>
<feature type="compositionally biased region" description="Polar residues" evidence="2">
    <location>
        <begin position="9"/>
        <end position="18"/>
    </location>
</feature>
<reference evidence="5 6" key="1">
    <citation type="submission" date="2017-03" db="EMBL/GenBank/DDBJ databases">
        <title>Widespread Adenine N6-methylation of Active Genes in Fungi.</title>
        <authorList>
            <consortium name="DOE Joint Genome Institute"/>
            <person name="Mondo S.J."/>
            <person name="Dannebaum R.O."/>
            <person name="Kuo R.C."/>
            <person name="Louie K.B."/>
            <person name="Bewick A.J."/>
            <person name="Labutti K."/>
            <person name="Haridas S."/>
            <person name="Kuo A."/>
            <person name="Salamov A."/>
            <person name="Ahrendt S.R."/>
            <person name="Lau R."/>
            <person name="Bowen B.P."/>
            <person name="Lipzen A."/>
            <person name="Sullivan W."/>
            <person name="Andreopoulos W.B."/>
            <person name="Clum A."/>
            <person name="Lindquist E."/>
            <person name="Daum C."/>
            <person name="Northen T.R."/>
            <person name="Ramamoorthy G."/>
            <person name="Schmitz R.J."/>
            <person name="Gryganskyi A."/>
            <person name="Culley D."/>
            <person name="Magnuson J."/>
            <person name="James T.Y."/>
            <person name="O'Malley M.A."/>
            <person name="Stajich J.E."/>
            <person name="Spatafora J.W."/>
            <person name="Visel A."/>
            <person name="Grigoriev I.V."/>
        </authorList>
    </citation>
    <scope>NUCLEOTIDE SEQUENCE [LARGE SCALE GENOMIC DNA]</scope>
    <source>
        <strain evidence="5 6">NRRL Y-17943</strain>
    </source>
</reference>
<evidence type="ECO:0000256" key="1">
    <source>
        <dbReference type="SAM" id="Coils"/>
    </source>
</evidence>
<dbReference type="STRING" id="4999.A0A1Y1URS6"/>
<dbReference type="SUPFAM" id="SSF143885">
    <property type="entry name" value="RGC domain-like"/>
    <property type="match status" value="1"/>
</dbReference>
<dbReference type="Pfam" id="PF00612">
    <property type="entry name" value="IQ"/>
    <property type="match status" value="4"/>
</dbReference>
<dbReference type="PANTHER" id="PTHR14149:SF14">
    <property type="entry name" value="CALPONIN-HOMOLOGY (CH) DOMAIN-CONTAINING PROTEIN"/>
    <property type="match status" value="1"/>
</dbReference>
<dbReference type="Gene3D" id="1.20.5.190">
    <property type="match status" value="1"/>
</dbReference>
<dbReference type="GO" id="GO:0005096">
    <property type="term" value="F:GTPase activator activity"/>
    <property type="evidence" value="ECO:0007669"/>
    <property type="project" value="TreeGrafter"/>
</dbReference>
<feature type="compositionally biased region" description="Polar residues" evidence="2">
    <location>
        <begin position="51"/>
        <end position="72"/>
    </location>
</feature>
<gene>
    <name evidence="5" type="ORF">BD324DRAFT_576164</name>
</gene>
<evidence type="ECO:0000313" key="5">
    <source>
        <dbReference type="EMBL" id="ORX39865.1"/>
    </source>
</evidence>
<dbReference type="InParanoid" id="A0A1Y1URS6"/>
<dbReference type="EMBL" id="NBSH01000002">
    <property type="protein sequence ID" value="ORX39865.1"/>
    <property type="molecule type" value="Genomic_DNA"/>
</dbReference>
<dbReference type="Pfam" id="PF03836">
    <property type="entry name" value="RasGAP_C"/>
    <property type="match status" value="1"/>
</dbReference>
<dbReference type="GO" id="GO:1903479">
    <property type="term" value="P:mitotic actomyosin contractile ring assembly actin filament organization"/>
    <property type="evidence" value="ECO:0007669"/>
    <property type="project" value="TreeGrafter"/>
</dbReference>
<dbReference type="Pfam" id="PF00307">
    <property type="entry name" value="CH"/>
    <property type="match status" value="1"/>
</dbReference>
<feature type="compositionally biased region" description="Polar residues" evidence="2">
    <location>
        <begin position="209"/>
        <end position="227"/>
    </location>
</feature>
<feature type="compositionally biased region" description="Polar residues" evidence="2">
    <location>
        <begin position="235"/>
        <end position="244"/>
    </location>
</feature>
<dbReference type="SMART" id="SM00323">
    <property type="entry name" value="RasGAP"/>
    <property type="match status" value="1"/>
</dbReference>
<dbReference type="InterPro" id="IPR008936">
    <property type="entry name" value="Rho_GTPase_activation_prot"/>
</dbReference>
<dbReference type="InterPro" id="IPR000593">
    <property type="entry name" value="RasGAP_C"/>
</dbReference>
<dbReference type="InterPro" id="IPR036872">
    <property type="entry name" value="CH_dom_sf"/>
</dbReference>
<dbReference type="PROSITE" id="PS50021">
    <property type="entry name" value="CH"/>
    <property type="match status" value="1"/>
</dbReference>
<dbReference type="InterPro" id="IPR001936">
    <property type="entry name" value="RasGAP_dom"/>
</dbReference>
<name>A0A1Y1URS6_9TREE</name>
<evidence type="ECO:0000259" key="4">
    <source>
        <dbReference type="PROSITE" id="PS50021"/>
    </source>
</evidence>
<feature type="domain" description="Calponin-homology (CH)" evidence="4">
    <location>
        <begin position="330"/>
        <end position="438"/>
    </location>
</feature>
<dbReference type="GeneID" id="33554983"/>
<dbReference type="SMART" id="SM00015">
    <property type="entry name" value="IQ"/>
    <property type="match status" value="9"/>
</dbReference>
<accession>A0A1Y1URS6</accession>
<organism evidence="5 6">
    <name type="scientific">Kockovaella imperatae</name>
    <dbReference type="NCBI Taxonomy" id="4999"/>
    <lineage>
        <taxon>Eukaryota</taxon>
        <taxon>Fungi</taxon>
        <taxon>Dikarya</taxon>
        <taxon>Basidiomycota</taxon>
        <taxon>Agaricomycotina</taxon>
        <taxon>Tremellomycetes</taxon>
        <taxon>Tremellales</taxon>
        <taxon>Cuniculitremaceae</taxon>
        <taxon>Kockovaella</taxon>
    </lineage>
</organism>
<feature type="domain" description="Ras-GAP" evidence="3">
    <location>
        <begin position="1052"/>
        <end position="1280"/>
    </location>
</feature>
<comment type="caution">
    <text evidence="5">The sequence shown here is derived from an EMBL/GenBank/DDBJ whole genome shotgun (WGS) entry which is preliminary data.</text>
</comment>
<dbReference type="CDD" id="cd21206">
    <property type="entry name" value="CH_IQGAP"/>
    <property type="match status" value="1"/>
</dbReference>
<dbReference type="RefSeq" id="XP_021873650.1">
    <property type="nucleotide sequence ID" value="XM_022013175.1"/>
</dbReference>
<dbReference type="OrthoDB" id="775356at2759"/>
<protein>
    <recommendedName>
        <fullName evidence="7">Ras GTPase activating protein</fullName>
    </recommendedName>
</protein>
<proteinExistence type="predicted"/>
<dbReference type="Proteomes" id="UP000193218">
    <property type="component" value="Unassembled WGS sequence"/>
</dbReference>
<dbReference type="FunCoup" id="A0A1Y1URS6">
    <property type="interactions" value="139"/>
</dbReference>
<sequence length="1739" mass="195594">MPQPAEPSSEVTSATPGRSQAVEDTLAQARANALKRLEARRKGQSGDAAQLSDTPASSSIATPATPQTSSRPSPFGSLFTPPADAETPTKPSTAAFSPASISRASQLPIGSPAKSRYVPSGLSASSTPPASSSLSSKDKYGSISSSDRRRLGRHLPRIASGEGGPETLEPVKVVRRQPSNLGRDSIILPSSLGDTSASPPPNKAGDVLQPSTLDNVPSTPQGTIHTPSTKRRSYLPNTITPTSKTLKPRAEVAGDEMKGLMNAVGSLPAKGTDDGEAVTGMSNRLRLSRAALPPSASSTTLAPAPLPSRRLMQSNWMDKQRHTLASYEYLCHIGEAQQWIEGCLGEETGFGVTEMDEGLRDGVVLAKLARVFQGEQVVKKIWTDSKHRYKQVDNIDHFMKFIRTVGMPQVFTFDPIDLYEKKNIPKVIFCIHVLSHLLSRQGLAERIGDLVGQFEFTDEQLAKTQKGIQGVAMPNFGDARKTLAKEASWAPEEPEETEEERRDRELLGCAPSIVKLQQHLRGQLARARANRTKYHLDLAMPVIVRFQARARGAMCRSRLIAQREAEEDLYDWASDLQSAARRHLAVIRLTRQYRDLSRAATSIIGIQAHARAKLAHTRHKQAQKTLYSSTEAITGIQSACRRHLACAARSRVRTSCSEAATRQSIVQLQAMCRGHLIRQRDGSLLDILDAMVGIHIAVQSQIRGALARRKQKAREEKLDDASAYIVAIQSTARGVLARRKKQAYVEHVQEAMPVLSLLQAAARARLAKQSHQSMQKALSKVEMAGNIGGLQSFLRTRLAKKQNTEQKKKLEFVQPDVIGFQACARGYLARQEYNEWREYLQDPHTQGALVFLQSLIRGFLARRRLWIRTSYLHTNVDQVIKIQSLWRGRAERLMYDRLLTGRGVDVPTIQNYMHLLDDRDTDYQRQIHTENLRREVVRLIRENQMLETEVKELDTKIALILKNKMTFEELVHAKRSARGPGEQSVSHEGWKDSTTRDPFTTHAHMDRSSQRKLELFEYLFFLLQTRGEYISRLLYDLMRREDAEQERVLVESVTLVLFSYGQETREMFLFAKLLQLAVHEEILRSTSLEELADARFAITSVAMQYTREAITPLLQGVLGEHVARVMQAQDLDLSTDPVEIYQRLINEEESRTGMGSMKPRNLDGNQILQTDESTRAFYIQHLQELRHLTKRMLETVYQSTAHLPYTVRLLAREALLALRVKFPDVSDELLTPIVARAVVFPFILPAIIAPESFGIVEHGIGAQERRNLAAIANLITHVAAQDFTSSKDHFVRTPLQEFIRSEGISFRDWVLDVASVEPLESFYQADDLLESTVEAKPIMITRNEIYGMLSTLIKNIAAFYGGKQNDPLVAVLGELEGPPINYDRSEAVVSLNVNNRLAEVQPGGPEEQEKEDWVQAKRHVLAVLRVQTGKTLFEVLVNSPTEVHETVWLELVYADMARDEGKRARKELPSTPVEASYQIESIRSLPFHEVKVRAIEFCMKLERAGRLTRENAFADLLDSIAGDIRQKHHLRKMQRQNAVAMERAHEDMWRKHQGFEEQIKSYHQFIDSSLASLQKGKKKPTFLSKQYFHQRAEAKSGKRSQFGSYKYTAADLYERGILLGINQLSPNVFNEVNIIIASDEVGVFALELHSSTVSIPVSRGSTREEIRMEDLLQAQFENELNLLLFDGVATFSINMLIHQINKSECGLAKWWLIDCRVLFLIGDRHDRRSHVGYYDCTRL</sequence>
<dbReference type="PANTHER" id="PTHR14149">
    <property type="entry name" value="RAS GTPASE-ACTIVATING PROTEIN WITH IQ MOTIF"/>
    <property type="match status" value="1"/>
</dbReference>
<feature type="compositionally biased region" description="Polar residues" evidence="2">
    <location>
        <begin position="89"/>
        <end position="105"/>
    </location>
</feature>
<evidence type="ECO:0000256" key="2">
    <source>
        <dbReference type="SAM" id="MobiDB-lite"/>
    </source>
</evidence>
<dbReference type="GO" id="GO:0005516">
    <property type="term" value="F:calmodulin binding"/>
    <property type="evidence" value="ECO:0007669"/>
    <property type="project" value="TreeGrafter"/>
</dbReference>
<evidence type="ECO:0000259" key="3">
    <source>
        <dbReference type="PROSITE" id="PS50018"/>
    </source>
</evidence>
<evidence type="ECO:0000313" key="6">
    <source>
        <dbReference type="Proteomes" id="UP000193218"/>
    </source>
</evidence>
<keyword evidence="6" id="KW-1185">Reference proteome</keyword>
<dbReference type="InterPro" id="IPR000048">
    <property type="entry name" value="IQ_motif_EF-hand-BS"/>
</dbReference>
<dbReference type="Gene3D" id="1.10.418.10">
    <property type="entry name" value="Calponin-like domain"/>
    <property type="match status" value="1"/>
</dbReference>
<feature type="region of interest" description="Disordered" evidence="2">
    <location>
        <begin position="1"/>
        <end position="22"/>
    </location>
</feature>